<organism evidence="8 9">
    <name type="scientific">Pristionchus mayeri</name>
    <dbReference type="NCBI Taxonomy" id="1317129"/>
    <lineage>
        <taxon>Eukaryota</taxon>
        <taxon>Metazoa</taxon>
        <taxon>Ecdysozoa</taxon>
        <taxon>Nematoda</taxon>
        <taxon>Chromadorea</taxon>
        <taxon>Rhabditida</taxon>
        <taxon>Rhabditina</taxon>
        <taxon>Diplogasteromorpha</taxon>
        <taxon>Diplogasteroidea</taxon>
        <taxon>Neodiplogasteridae</taxon>
        <taxon>Pristionchus</taxon>
    </lineage>
</organism>
<accession>A0AAN5I6N7</accession>
<evidence type="ECO:0000256" key="4">
    <source>
        <dbReference type="ARBA" id="ARBA00022801"/>
    </source>
</evidence>
<keyword evidence="4" id="KW-0378">Hydrolase</keyword>
<evidence type="ECO:0000256" key="1">
    <source>
        <dbReference type="ARBA" id="ARBA00001936"/>
    </source>
</evidence>
<dbReference type="InterPro" id="IPR045121">
    <property type="entry name" value="CoAse"/>
</dbReference>
<comment type="caution">
    <text evidence="8">The sequence shown here is derived from an EMBL/GenBank/DDBJ whole genome shotgun (WGS) entry which is preliminary data.</text>
</comment>
<evidence type="ECO:0000259" key="7">
    <source>
        <dbReference type="PROSITE" id="PS51462"/>
    </source>
</evidence>
<dbReference type="PROSITE" id="PS51462">
    <property type="entry name" value="NUDIX"/>
    <property type="match status" value="1"/>
</dbReference>
<name>A0AAN5I6N7_9BILA</name>
<dbReference type="PANTHER" id="PTHR12992:SF24">
    <property type="entry name" value="PEROXISOMAL COENZYME A DIPHOSPHATASE NUDT7"/>
    <property type="match status" value="1"/>
</dbReference>
<comment type="cofactor">
    <cofactor evidence="1">
        <name>Mn(2+)</name>
        <dbReference type="ChEBI" id="CHEBI:29035"/>
    </cofactor>
</comment>
<dbReference type="GO" id="GO:0010945">
    <property type="term" value="F:coenzyme A diphosphatase activity"/>
    <property type="evidence" value="ECO:0007669"/>
    <property type="project" value="InterPro"/>
</dbReference>
<keyword evidence="9" id="KW-1185">Reference proteome</keyword>
<dbReference type="InterPro" id="IPR000086">
    <property type="entry name" value="NUDIX_hydrolase_dom"/>
</dbReference>
<dbReference type="SUPFAM" id="SSF55811">
    <property type="entry name" value="Nudix"/>
    <property type="match status" value="1"/>
</dbReference>
<dbReference type="GO" id="GO:0046872">
    <property type="term" value="F:metal ion binding"/>
    <property type="evidence" value="ECO:0007669"/>
    <property type="project" value="UniProtKB-KW"/>
</dbReference>
<gene>
    <name evidence="8" type="ORF">PMAYCL1PPCAC_24747</name>
</gene>
<keyword evidence="5" id="KW-0460">Magnesium</keyword>
<dbReference type="CDD" id="cd03426">
    <property type="entry name" value="NUDIX_CoAse_Nudt7"/>
    <property type="match status" value="1"/>
</dbReference>
<dbReference type="GO" id="GO:0015938">
    <property type="term" value="P:coenzyme A catabolic process"/>
    <property type="evidence" value="ECO:0007669"/>
    <property type="project" value="TreeGrafter"/>
</dbReference>
<evidence type="ECO:0000256" key="6">
    <source>
        <dbReference type="ARBA" id="ARBA00023211"/>
    </source>
</evidence>
<dbReference type="InterPro" id="IPR015797">
    <property type="entry name" value="NUDIX_hydrolase-like_dom_sf"/>
</dbReference>
<evidence type="ECO:0000313" key="9">
    <source>
        <dbReference type="Proteomes" id="UP001328107"/>
    </source>
</evidence>
<feature type="non-terminal residue" evidence="8">
    <location>
        <position position="1"/>
    </location>
</feature>
<sequence length="217" mass="24542">LSDTVSYRTCEMSTDPDAAVLAIIDRQKRVLVCKRAEHLRLHPGEACLAGGKREEGDSSLVETALREAQEEIGVDRELITIQYELEPVSSLGGLWVHPVVGTVAEEPELSINTNEVAKTEWIPLENFLKNENHWDVLNGNYNVHVFEFPELRVFGLTATLCILIAIKELEMAPAYDLNTDLTAGVMQSLTPSEILTRFYDYYYEKVRPRESRETAKM</sequence>
<dbReference type="PANTHER" id="PTHR12992">
    <property type="entry name" value="NUDIX HYDROLASE"/>
    <property type="match status" value="1"/>
</dbReference>
<dbReference type="Gene3D" id="3.90.79.10">
    <property type="entry name" value="Nucleoside Triphosphate Pyrophosphohydrolase"/>
    <property type="match status" value="1"/>
</dbReference>
<evidence type="ECO:0000256" key="5">
    <source>
        <dbReference type="ARBA" id="ARBA00022842"/>
    </source>
</evidence>
<protein>
    <recommendedName>
        <fullName evidence="7">Nudix hydrolase domain-containing protein</fullName>
    </recommendedName>
</protein>
<dbReference type="EMBL" id="BTRK01000005">
    <property type="protein sequence ID" value="GMR54552.1"/>
    <property type="molecule type" value="Genomic_DNA"/>
</dbReference>
<dbReference type="Pfam" id="PF00293">
    <property type="entry name" value="NUDIX"/>
    <property type="match status" value="1"/>
</dbReference>
<evidence type="ECO:0000313" key="8">
    <source>
        <dbReference type="EMBL" id="GMR54552.1"/>
    </source>
</evidence>
<evidence type="ECO:0000256" key="3">
    <source>
        <dbReference type="ARBA" id="ARBA00022723"/>
    </source>
</evidence>
<proteinExistence type="predicted"/>
<keyword evidence="6" id="KW-0464">Manganese</keyword>
<dbReference type="Proteomes" id="UP001328107">
    <property type="component" value="Unassembled WGS sequence"/>
</dbReference>
<dbReference type="AlphaFoldDB" id="A0AAN5I6N7"/>
<feature type="domain" description="Nudix hydrolase" evidence="7">
    <location>
        <begin position="14"/>
        <end position="149"/>
    </location>
</feature>
<evidence type="ECO:0000256" key="2">
    <source>
        <dbReference type="ARBA" id="ARBA00001946"/>
    </source>
</evidence>
<reference evidence="9" key="1">
    <citation type="submission" date="2022-10" db="EMBL/GenBank/DDBJ databases">
        <title>Genome assembly of Pristionchus species.</title>
        <authorList>
            <person name="Yoshida K."/>
            <person name="Sommer R.J."/>
        </authorList>
    </citation>
    <scope>NUCLEOTIDE SEQUENCE [LARGE SCALE GENOMIC DNA]</scope>
    <source>
        <strain evidence="9">RS5460</strain>
    </source>
</reference>
<comment type="cofactor">
    <cofactor evidence="2">
        <name>Mg(2+)</name>
        <dbReference type="ChEBI" id="CHEBI:18420"/>
    </cofactor>
</comment>
<keyword evidence="3" id="KW-0479">Metal-binding</keyword>